<reference evidence="1 2" key="1">
    <citation type="submission" date="2017-02" db="EMBL/GenBank/DDBJ databases">
        <title>Ketogulonicigenium robustum SPU B003 Genome sequencing and assembly.</title>
        <authorList>
            <person name="Li Y."/>
            <person name="Liu L."/>
            <person name="Wang C."/>
            <person name="Zhang M."/>
            <person name="Zhang T."/>
            <person name="Zhang Y."/>
        </authorList>
    </citation>
    <scope>NUCLEOTIDE SEQUENCE [LARGE SCALE GENOMIC DNA]</scope>
    <source>
        <strain evidence="1 2">SPU_B003</strain>
        <plasmid evidence="1 2">unnamed1</plasmid>
    </source>
</reference>
<keyword evidence="1" id="KW-0378">Hydrolase</keyword>
<geneLocation type="plasmid" evidence="1">
    <name>unnamed1</name>
</geneLocation>
<dbReference type="EC" id="3.5.3.8" evidence="1"/>
<keyword evidence="2" id="KW-1185">Reference proteome</keyword>
<dbReference type="KEGG" id="kro:BVG79_p1000051"/>
<keyword evidence="1" id="KW-0614">Plasmid</keyword>
<dbReference type="SUPFAM" id="SSF53187">
    <property type="entry name" value="Zn-dependent exopeptidases"/>
    <property type="match status" value="1"/>
</dbReference>
<dbReference type="Gene3D" id="3.40.630.40">
    <property type="entry name" value="Zn-dependent exopeptidases"/>
    <property type="match status" value="1"/>
</dbReference>
<sequence>MLNSSLFDAIPGVLDVAAPRVAPICVVYDSPHSGVDLPAGFHPSVSADMVLKATDTHVDALFDNAPATGAPLLRALFPRSFLDVNRAESDVDVEMLDAPWPHPVLGSAAAKRGMGLAWRFAWGDTLMHDVPISVAEMEARIATYWQPYHQRVAALIDGVHAKFGQVYHVDCHSMPAFGHALSPDPAGTRRPDFVIGDFDGQTASPDFVAVVVDTLRAQGYEVALNNPFRGAELIRRYADPAKGRHSLQIEVNRALYMDEDTRARSGDFAAVKANLDRLTEEIAAFAKARMAAAV</sequence>
<dbReference type="RefSeq" id="WP_085787441.1">
    <property type="nucleotide sequence ID" value="NZ_CP019938.1"/>
</dbReference>
<gene>
    <name evidence="1" type="primary">hutG</name>
    <name evidence="1" type="ORF">BVG79_p1000051</name>
</gene>
<dbReference type="OrthoDB" id="8716700at2"/>
<accession>A0A1W6P361</accession>
<protein>
    <submittedName>
        <fullName evidence="1">Formiminoglutamase</fullName>
        <ecNumber evidence="1">3.5.3.8</ecNumber>
    </submittedName>
</protein>
<name>A0A1W6P361_9RHOB</name>
<evidence type="ECO:0000313" key="1">
    <source>
        <dbReference type="EMBL" id="ARO15853.1"/>
    </source>
</evidence>
<dbReference type="GO" id="GO:0050415">
    <property type="term" value="F:formimidoylglutamase activity"/>
    <property type="evidence" value="ECO:0007669"/>
    <property type="project" value="UniProtKB-EC"/>
</dbReference>
<dbReference type="Proteomes" id="UP000242447">
    <property type="component" value="Plasmid unnamed1"/>
</dbReference>
<evidence type="ECO:0000313" key="2">
    <source>
        <dbReference type="Proteomes" id="UP000242447"/>
    </source>
</evidence>
<proteinExistence type="predicted"/>
<dbReference type="AlphaFoldDB" id="A0A1W6P361"/>
<organism evidence="1 2">
    <name type="scientific">Ketogulonicigenium robustum</name>
    <dbReference type="NCBI Taxonomy" id="92947"/>
    <lineage>
        <taxon>Bacteria</taxon>
        <taxon>Pseudomonadati</taxon>
        <taxon>Pseudomonadota</taxon>
        <taxon>Alphaproteobacteria</taxon>
        <taxon>Rhodobacterales</taxon>
        <taxon>Roseobacteraceae</taxon>
        <taxon>Ketogulonicigenium</taxon>
    </lineage>
</organism>
<dbReference type="InterPro" id="IPR007709">
    <property type="entry name" value="N-FG_amidohydro"/>
</dbReference>
<dbReference type="EMBL" id="CP019938">
    <property type="protein sequence ID" value="ARO15853.1"/>
    <property type="molecule type" value="Genomic_DNA"/>
</dbReference>
<dbReference type="Pfam" id="PF05013">
    <property type="entry name" value="FGase"/>
    <property type="match status" value="1"/>
</dbReference>